<gene>
    <name evidence="1" type="ORF">B0F90DRAFT_1684486</name>
</gene>
<dbReference type="Proteomes" id="UP001203297">
    <property type="component" value="Unassembled WGS sequence"/>
</dbReference>
<evidence type="ECO:0000313" key="1">
    <source>
        <dbReference type="EMBL" id="KAI0307024.1"/>
    </source>
</evidence>
<organism evidence="1 2">
    <name type="scientific">Multifurca ochricompacta</name>
    <dbReference type="NCBI Taxonomy" id="376703"/>
    <lineage>
        <taxon>Eukaryota</taxon>
        <taxon>Fungi</taxon>
        <taxon>Dikarya</taxon>
        <taxon>Basidiomycota</taxon>
        <taxon>Agaricomycotina</taxon>
        <taxon>Agaricomycetes</taxon>
        <taxon>Russulales</taxon>
        <taxon>Russulaceae</taxon>
        <taxon>Multifurca</taxon>
    </lineage>
</organism>
<protein>
    <submittedName>
        <fullName evidence="1">Uncharacterized protein</fullName>
    </submittedName>
</protein>
<proteinExistence type="predicted"/>
<evidence type="ECO:0000313" key="2">
    <source>
        <dbReference type="Proteomes" id="UP001203297"/>
    </source>
</evidence>
<dbReference type="AlphaFoldDB" id="A0AAD4MDE5"/>
<dbReference type="EMBL" id="WTXG01000002">
    <property type="protein sequence ID" value="KAI0307024.1"/>
    <property type="molecule type" value="Genomic_DNA"/>
</dbReference>
<accession>A0AAD4MDE5</accession>
<sequence length="90" mass="10286">MLFKCTIITAKWLSIRPLTLLSKGSKEGWSGSVRGGHIFLLLLFSPCPEASTSNFILIERGKTCDHFTLKDLYGHNKRQRYTFRTGTDYD</sequence>
<name>A0AAD4MDE5_9AGAM</name>
<reference evidence="1" key="1">
    <citation type="journal article" date="2022" name="New Phytol.">
        <title>Evolutionary transition to the ectomycorrhizal habit in the genomes of a hyperdiverse lineage of mushroom-forming fungi.</title>
        <authorList>
            <person name="Looney B."/>
            <person name="Miyauchi S."/>
            <person name="Morin E."/>
            <person name="Drula E."/>
            <person name="Courty P.E."/>
            <person name="Kohler A."/>
            <person name="Kuo A."/>
            <person name="LaButti K."/>
            <person name="Pangilinan J."/>
            <person name="Lipzen A."/>
            <person name="Riley R."/>
            <person name="Andreopoulos W."/>
            <person name="He G."/>
            <person name="Johnson J."/>
            <person name="Nolan M."/>
            <person name="Tritt A."/>
            <person name="Barry K.W."/>
            <person name="Grigoriev I.V."/>
            <person name="Nagy L.G."/>
            <person name="Hibbett D."/>
            <person name="Henrissat B."/>
            <person name="Matheny P.B."/>
            <person name="Labbe J."/>
            <person name="Martin F.M."/>
        </authorList>
    </citation>
    <scope>NUCLEOTIDE SEQUENCE</scope>
    <source>
        <strain evidence="1">BPL690</strain>
    </source>
</reference>
<keyword evidence="2" id="KW-1185">Reference proteome</keyword>
<comment type="caution">
    <text evidence="1">The sequence shown here is derived from an EMBL/GenBank/DDBJ whole genome shotgun (WGS) entry which is preliminary data.</text>
</comment>